<evidence type="ECO:0000256" key="2">
    <source>
        <dbReference type="ARBA" id="ARBA00022630"/>
    </source>
</evidence>
<dbReference type="GO" id="GO:0004499">
    <property type="term" value="F:N,N-dimethylaniline monooxygenase activity"/>
    <property type="evidence" value="ECO:0007669"/>
    <property type="project" value="InterPro"/>
</dbReference>
<keyword evidence="7" id="KW-0472">Membrane</keyword>
<dbReference type="EC" id="1.-.-.-" evidence="6"/>
<accession>A0A8T2SV87</accession>
<dbReference type="PANTHER" id="PTHR43539:SF9">
    <property type="entry name" value="INDOLE-3-PYRUVATE MONOOXYGENASE YUCCA11-RELATED"/>
    <property type="match status" value="1"/>
</dbReference>
<dbReference type="InterPro" id="IPR036188">
    <property type="entry name" value="FAD/NAD-bd_sf"/>
</dbReference>
<keyword evidence="4 6" id="KW-0560">Oxidoreductase</keyword>
<dbReference type="PRINTS" id="PR00469">
    <property type="entry name" value="PNDRDTASEII"/>
</dbReference>
<comment type="catalytic activity">
    <reaction evidence="5">
        <text>indole-3-pyruvate + NADPH + O2 + H(+) = (indol-3-yl)acetate + CO2 + NADP(+) + H2O</text>
        <dbReference type="Rhea" id="RHEA:34331"/>
        <dbReference type="ChEBI" id="CHEBI:15377"/>
        <dbReference type="ChEBI" id="CHEBI:15378"/>
        <dbReference type="ChEBI" id="CHEBI:15379"/>
        <dbReference type="ChEBI" id="CHEBI:16526"/>
        <dbReference type="ChEBI" id="CHEBI:17640"/>
        <dbReference type="ChEBI" id="CHEBI:30854"/>
        <dbReference type="ChEBI" id="CHEBI:57783"/>
        <dbReference type="ChEBI" id="CHEBI:58349"/>
        <dbReference type="EC" id="1.14.13.168"/>
    </reaction>
</comment>
<dbReference type="PRINTS" id="PR00368">
    <property type="entry name" value="FADPNR"/>
</dbReference>
<dbReference type="GO" id="GO:0050660">
    <property type="term" value="F:flavin adenine dinucleotide binding"/>
    <property type="evidence" value="ECO:0007669"/>
    <property type="project" value="InterPro"/>
</dbReference>
<comment type="cofactor">
    <cofactor evidence="6">
        <name>FAD</name>
        <dbReference type="ChEBI" id="CHEBI:57692"/>
    </cofactor>
</comment>
<dbReference type="Pfam" id="PF00743">
    <property type="entry name" value="FMO-like"/>
    <property type="match status" value="1"/>
</dbReference>
<proteinExistence type="inferred from homology"/>
<evidence type="ECO:0000256" key="6">
    <source>
        <dbReference type="RuleBase" id="RU361177"/>
    </source>
</evidence>
<evidence type="ECO:0000313" key="8">
    <source>
        <dbReference type="EMBL" id="KAH7366548.1"/>
    </source>
</evidence>
<evidence type="ECO:0000313" key="9">
    <source>
        <dbReference type="Proteomes" id="UP000825935"/>
    </source>
</evidence>
<keyword evidence="6" id="KW-0503">Monooxygenase</keyword>
<keyword evidence="2 6" id="KW-0285">Flavoprotein</keyword>
<dbReference type="InterPro" id="IPR050982">
    <property type="entry name" value="Auxin_biosynth/cation_transpt"/>
</dbReference>
<dbReference type="GO" id="GO:0050661">
    <property type="term" value="F:NADP binding"/>
    <property type="evidence" value="ECO:0007669"/>
    <property type="project" value="InterPro"/>
</dbReference>
<evidence type="ECO:0000256" key="5">
    <source>
        <dbReference type="ARBA" id="ARBA00047707"/>
    </source>
</evidence>
<evidence type="ECO:0000256" key="7">
    <source>
        <dbReference type="SAM" id="Phobius"/>
    </source>
</evidence>
<dbReference type="OMA" id="FGISVMM"/>
<dbReference type="OrthoDB" id="66881at2759"/>
<keyword evidence="7" id="KW-1133">Transmembrane helix</keyword>
<dbReference type="AlphaFoldDB" id="A0A8T2SV87"/>
<evidence type="ECO:0000256" key="3">
    <source>
        <dbReference type="ARBA" id="ARBA00022827"/>
    </source>
</evidence>
<dbReference type="PANTHER" id="PTHR43539">
    <property type="entry name" value="FLAVIN-BINDING MONOOXYGENASE-LIKE PROTEIN (AFU_ORTHOLOGUE AFUA_4G09220)"/>
    <property type="match status" value="1"/>
</dbReference>
<dbReference type="SUPFAM" id="SSF51905">
    <property type="entry name" value="FAD/NAD(P)-binding domain"/>
    <property type="match status" value="2"/>
</dbReference>
<name>A0A8T2SV87_CERRI</name>
<protein>
    <recommendedName>
        <fullName evidence="6">Flavin-containing monooxygenase</fullName>
        <ecNumber evidence="6">1.-.-.-</ecNumber>
    </recommendedName>
</protein>
<gene>
    <name evidence="8" type="ORF">KP509_18G084200</name>
</gene>
<dbReference type="Proteomes" id="UP000825935">
    <property type="component" value="Chromosome 18"/>
</dbReference>
<dbReference type="EMBL" id="CM035423">
    <property type="protein sequence ID" value="KAH7366548.1"/>
    <property type="molecule type" value="Genomic_DNA"/>
</dbReference>
<keyword evidence="7" id="KW-0812">Transmembrane</keyword>
<comment type="caution">
    <text evidence="8">The sequence shown here is derived from an EMBL/GenBank/DDBJ whole genome shotgun (WGS) entry which is preliminary data.</text>
</comment>
<comment type="similarity">
    <text evidence="1 6">Belongs to the FMO family.</text>
</comment>
<dbReference type="GO" id="GO:0103075">
    <property type="term" value="F:indole-3-pyruvate monooxygenase activity"/>
    <property type="evidence" value="ECO:0007669"/>
    <property type="project" value="UniProtKB-EC"/>
</dbReference>
<evidence type="ECO:0000256" key="4">
    <source>
        <dbReference type="ARBA" id="ARBA00023002"/>
    </source>
</evidence>
<feature type="transmembrane region" description="Helical" evidence="7">
    <location>
        <begin position="244"/>
        <end position="263"/>
    </location>
</feature>
<reference evidence="8" key="1">
    <citation type="submission" date="2021-08" db="EMBL/GenBank/DDBJ databases">
        <title>WGS assembly of Ceratopteris richardii.</title>
        <authorList>
            <person name="Marchant D.B."/>
            <person name="Chen G."/>
            <person name="Jenkins J."/>
            <person name="Shu S."/>
            <person name="Leebens-Mack J."/>
            <person name="Grimwood J."/>
            <person name="Schmutz J."/>
            <person name="Soltis P."/>
            <person name="Soltis D."/>
            <person name="Chen Z.-H."/>
        </authorList>
    </citation>
    <scope>NUCLEOTIDE SEQUENCE</scope>
    <source>
        <strain evidence="8">Whitten #5841</strain>
        <tissue evidence="8">Leaf</tissue>
    </source>
</reference>
<dbReference type="Gene3D" id="3.50.50.60">
    <property type="entry name" value="FAD/NAD(P)-binding domain"/>
    <property type="match status" value="1"/>
</dbReference>
<keyword evidence="9" id="KW-1185">Reference proteome</keyword>
<dbReference type="InterPro" id="IPR020946">
    <property type="entry name" value="Flavin_mOase-like"/>
</dbReference>
<organism evidence="8 9">
    <name type="scientific">Ceratopteris richardii</name>
    <name type="common">Triangle waterfern</name>
    <dbReference type="NCBI Taxonomy" id="49495"/>
    <lineage>
        <taxon>Eukaryota</taxon>
        <taxon>Viridiplantae</taxon>
        <taxon>Streptophyta</taxon>
        <taxon>Embryophyta</taxon>
        <taxon>Tracheophyta</taxon>
        <taxon>Polypodiopsida</taxon>
        <taxon>Polypodiidae</taxon>
        <taxon>Polypodiales</taxon>
        <taxon>Pteridineae</taxon>
        <taxon>Pteridaceae</taxon>
        <taxon>Parkerioideae</taxon>
        <taxon>Ceratopteris</taxon>
    </lineage>
</organism>
<keyword evidence="3 6" id="KW-0274">FAD</keyword>
<sequence length="405" mass="46111">MPPFVRLELWEEEPRNSLCFASGPIIIGAGPSGLAVAACLRKHRIPCLILEREDCIAPLWQHNTYDRIHLHLPKQFCELPFMPIPDKYPTYLSGAQFLEYLHQYAKTFNIKPRFNERVTSAKFEEKTQLWRIFTRGTSKGNNDEVREYVGHWLVIASGENSEEIKPAIKNLESFKGKICHSKNYKNGKEYEGKKVCVIGCGNSGMEIALDLHKSNATPSIVVRNKVHVLPQEIFGKSTFGVIQLFLKFLPLWIIDCILLFYAWCKWRSTERYGLARPKRGPLAYKMQTRRTPVLDIGTIGLIKSGTIQVRPSIDFVTPHGVQFSDGQYKEFDAIILATGYRSNVKDWLLAEDDQFTSGGLPQSARQQTWKGRRGLYIVGMSGRGLLGTKIEAEQIGQHIKNEFGY</sequence>
<evidence type="ECO:0000256" key="1">
    <source>
        <dbReference type="ARBA" id="ARBA00009183"/>
    </source>
</evidence>